<keyword evidence="8" id="KW-0812">Transmembrane</keyword>
<organism evidence="10 11">
    <name type="scientific">Limnohabitans lacus</name>
    <dbReference type="NCBI Taxonomy" id="3045173"/>
    <lineage>
        <taxon>Bacteria</taxon>
        <taxon>Pseudomonadati</taxon>
        <taxon>Pseudomonadota</taxon>
        <taxon>Betaproteobacteria</taxon>
        <taxon>Burkholderiales</taxon>
        <taxon>Comamonadaceae</taxon>
        <taxon>Limnohabitans</taxon>
    </lineage>
</organism>
<evidence type="ECO:0000256" key="8">
    <source>
        <dbReference type="SAM" id="Phobius"/>
    </source>
</evidence>
<evidence type="ECO:0000259" key="9">
    <source>
        <dbReference type="PROSITE" id="PS52029"/>
    </source>
</evidence>
<keyword evidence="8" id="KW-1133">Transmembrane helix</keyword>
<sequence length="457" mass="51455">MADHSRDGELSLNRLPHRQAGRQSKGFWRLRWAVPSLLVIACGVAAWTFSDHRGLAESWQQRFHTSAPALRWKLEFDPSTPATVIQAQDPETLVRQIYQHLGEGERSQALETARALATQFPNFQLGQLLYADLLNISALQPLQGSDLDMDAQPSAMRRLEELLLEAKRRITRPSPQDLQGQVPASVAFLAAEQPYIAAVDASKSRLYWFANRTGQDGLLKLELIKETYVSVGINGVGKIKEGDGKTPLGVYFVQRKLPGATLPDLFGAGALTLNFPNAVDAMRNKTGSGIWLHGTPSAQYSRAPEATDGCVVMANADMDELLRLPDWRMTPVVIADKLDWIHAGQSSLAYKSFKPTLENWRSDRLKADIVKLKTYYSPRFERDALDFDHWWPKLAQNVSGQRKPLQVVSILHWNDGEDTMVVTMSDQTSHHKGQPLYWRTYWQQEEGQWKLVFEGPA</sequence>
<keyword evidence="5 7" id="KW-0573">Peptidoglycan synthesis</keyword>
<dbReference type="PANTHER" id="PTHR36699:SF1">
    <property type="entry name" value="L,D-TRANSPEPTIDASE YAFK-RELATED"/>
    <property type="match status" value="1"/>
</dbReference>
<dbReference type="CDD" id="cd16913">
    <property type="entry name" value="YkuD_like"/>
    <property type="match status" value="1"/>
</dbReference>
<comment type="caution">
    <text evidence="10">The sequence shown here is derived from an EMBL/GenBank/DDBJ whole genome shotgun (WGS) entry which is preliminary data.</text>
</comment>
<comment type="similarity">
    <text evidence="2">Belongs to the YkuD family.</text>
</comment>
<protein>
    <submittedName>
        <fullName evidence="10">L,D-transpeptidase</fullName>
        <ecNumber evidence="10">2.-.-.-</ecNumber>
    </submittedName>
</protein>
<dbReference type="Proteomes" id="UP001431902">
    <property type="component" value="Unassembled WGS sequence"/>
</dbReference>
<feature type="active site" description="Nucleophile" evidence="7">
    <location>
        <position position="310"/>
    </location>
</feature>
<feature type="active site" description="Proton donor/acceptor" evidence="7">
    <location>
        <position position="293"/>
    </location>
</feature>
<comment type="pathway">
    <text evidence="1 7">Cell wall biogenesis; peptidoglycan biosynthesis.</text>
</comment>
<evidence type="ECO:0000256" key="6">
    <source>
        <dbReference type="ARBA" id="ARBA00023316"/>
    </source>
</evidence>
<keyword evidence="11" id="KW-1185">Reference proteome</keyword>
<evidence type="ECO:0000256" key="2">
    <source>
        <dbReference type="ARBA" id="ARBA00005992"/>
    </source>
</evidence>
<gene>
    <name evidence="10" type="ORF">QLQ16_04885</name>
</gene>
<dbReference type="SUPFAM" id="SSF141523">
    <property type="entry name" value="L,D-transpeptidase catalytic domain-like"/>
    <property type="match status" value="1"/>
</dbReference>
<evidence type="ECO:0000256" key="5">
    <source>
        <dbReference type="ARBA" id="ARBA00022984"/>
    </source>
</evidence>
<dbReference type="Gene3D" id="2.40.440.10">
    <property type="entry name" value="L,D-transpeptidase catalytic domain-like"/>
    <property type="match status" value="1"/>
</dbReference>
<keyword evidence="6 7" id="KW-0961">Cell wall biogenesis/degradation</keyword>
<evidence type="ECO:0000256" key="7">
    <source>
        <dbReference type="PROSITE-ProRule" id="PRU01373"/>
    </source>
</evidence>
<evidence type="ECO:0000313" key="11">
    <source>
        <dbReference type="Proteomes" id="UP001431902"/>
    </source>
</evidence>
<feature type="transmembrane region" description="Helical" evidence="8">
    <location>
        <begin position="32"/>
        <end position="50"/>
    </location>
</feature>
<evidence type="ECO:0000256" key="1">
    <source>
        <dbReference type="ARBA" id="ARBA00004752"/>
    </source>
</evidence>
<feature type="domain" description="L,D-TPase catalytic" evidence="9">
    <location>
        <begin position="195"/>
        <end position="335"/>
    </location>
</feature>
<dbReference type="EMBL" id="JASGBH010000003">
    <property type="protein sequence ID" value="MDI9233169.1"/>
    <property type="molecule type" value="Genomic_DNA"/>
</dbReference>
<name>A0ABT6X4X0_9BURK</name>
<dbReference type="GO" id="GO:0016740">
    <property type="term" value="F:transferase activity"/>
    <property type="evidence" value="ECO:0007669"/>
    <property type="project" value="UniProtKB-KW"/>
</dbReference>
<keyword evidence="4 7" id="KW-0133">Cell shape</keyword>
<evidence type="ECO:0000256" key="4">
    <source>
        <dbReference type="ARBA" id="ARBA00022960"/>
    </source>
</evidence>
<proteinExistence type="inferred from homology"/>
<keyword evidence="3 10" id="KW-0808">Transferase</keyword>
<accession>A0ABT6X4X0</accession>
<keyword evidence="8" id="KW-0472">Membrane</keyword>
<evidence type="ECO:0000313" key="10">
    <source>
        <dbReference type="EMBL" id="MDI9233169.1"/>
    </source>
</evidence>
<dbReference type="InterPro" id="IPR038063">
    <property type="entry name" value="Transpep_catalytic_dom"/>
</dbReference>
<dbReference type="RefSeq" id="WP_283223572.1">
    <property type="nucleotide sequence ID" value="NZ_JASGBH010000003.1"/>
</dbReference>
<dbReference type="PROSITE" id="PS52029">
    <property type="entry name" value="LD_TPASE"/>
    <property type="match status" value="1"/>
</dbReference>
<dbReference type="PANTHER" id="PTHR36699">
    <property type="entry name" value="LD-TRANSPEPTIDASE"/>
    <property type="match status" value="1"/>
</dbReference>
<reference evidence="10" key="1">
    <citation type="submission" date="2023-05" db="EMBL/GenBank/DDBJ databases">
        <title>Limnohabitans sp. strain HM2-2 Genome sequencing and assembly.</title>
        <authorList>
            <person name="Jung Y."/>
        </authorList>
    </citation>
    <scope>NUCLEOTIDE SEQUENCE</scope>
    <source>
        <strain evidence="10">HM2-2</strain>
    </source>
</reference>
<evidence type="ECO:0000256" key="3">
    <source>
        <dbReference type="ARBA" id="ARBA00022679"/>
    </source>
</evidence>
<dbReference type="InterPro" id="IPR005490">
    <property type="entry name" value="LD_TPept_cat_dom"/>
</dbReference>
<dbReference type="EC" id="2.-.-.-" evidence="10"/>
<dbReference type="Pfam" id="PF03734">
    <property type="entry name" value="YkuD"/>
    <property type="match status" value="1"/>
</dbReference>